<feature type="signal peptide" evidence="1">
    <location>
        <begin position="1"/>
        <end position="23"/>
    </location>
</feature>
<feature type="domain" description="Bacterial Ig-like" evidence="2">
    <location>
        <begin position="140"/>
        <end position="234"/>
    </location>
</feature>
<dbReference type="InterPro" id="IPR044048">
    <property type="entry name" value="Big_12"/>
</dbReference>
<protein>
    <recommendedName>
        <fullName evidence="2">Bacterial Ig-like domain-containing protein</fullName>
    </recommendedName>
</protein>
<name>U5NDD1_9BURK</name>
<dbReference type="OrthoDB" id="5381604at2"/>
<sequence length="956" mass="98717">MKQQTKNYSLTACALAVSALLSACGGGGGVVDDVLPTVAIAAPTGLVNGKAVFTLTFSEDVGDSFVLEDVTVTGSGTGAATLTPKAESDGLVYELSVPAPTVASGQTADIKVSVAADKFEDLVGNANLALAEGTFTIDKKAPVADTTNPVQPVYANGVATFTLKFDEPVSLKDANLITVTNGTKGALTPSTGSASTFTLAVTPSTGAATVTVNVGAGSFQDVQGNALGTAFSQTATISDPTPTGTSLLPNDGLTASGWQLGTGGSATAASGVVTVVLGTDSGKDSSGANALAGVLMSTQTGGTVPTFSLSPQQKTVQLRIKAPGAATKVKLKFEKTGTTVTAEADAVTQANNNDWQTLTFTFDKIKTTATDAGSALTSTVPFDKIVLFPDADFTRVARTINVDDVILMPASTSTQDPNSVLPDAGLAALGWQLGTGGSATAANGVVTVVLAADSGKDATGANALAGVQMSTQTGGTVAPFSLSPTQKTVQLRIKAPGAATKVKLKFEKSGATPTVTAEADAETVANNNDWQTLTFTFDKIMTGGVEGALTAAVQFDKIVLFPDVNYTRVARTISVDDVILLPAEEPTNPGEGEVLPDAGLLVDAWGLGTNGKAEVVSDGTTTGNKVIKVDIGTGAESGAGVLVYTNDTTKTVPTFVLSSVQKYAKLLVKAPGAATKIQLKFENTGSTVVAKAEATTKANNDGWQELIFTFDKLYTKSTTGEVESGSLNGETAFNKIAIFPDFGTTPTARTIYFDTVTLMASSTKALVDFQGDVEFTSYAKEGETKPEVTIPVLDPAGSTTNKVAKVKIFGKSISWAGVLFGTSKDISYTVNNSQSVFGSSGSKKLVLRVRGENGSLPAGFPVNLRVEQAGYTYADNRRLEAQAIAQQVTTADGWQTLTFDFDSGLVSGSPAFNASYVYNKVSVYFNIGKDSLLDSMKTYNFDIDHTYYFDDLRSVE</sequence>
<feature type="chain" id="PRO_5004662926" description="Bacterial Ig-like domain-containing protein" evidence="1">
    <location>
        <begin position="24"/>
        <end position="956"/>
    </location>
</feature>
<dbReference type="KEGG" id="cbx:Cenrod_2113"/>
<dbReference type="PROSITE" id="PS51257">
    <property type="entry name" value="PROKAR_LIPOPROTEIN"/>
    <property type="match status" value="1"/>
</dbReference>
<keyword evidence="4" id="KW-1185">Reference proteome</keyword>
<dbReference type="STRING" id="946483.Cenrod_2113"/>
<evidence type="ECO:0000256" key="1">
    <source>
        <dbReference type="SAM" id="SignalP"/>
    </source>
</evidence>
<dbReference type="Pfam" id="PF19078">
    <property type="entry name" value="Big_12"/>
    <property type="match status" value="1"/>
</dbReference>
<evidence type="ECO:0000313" key="4">
    <source>
        <dbReference type="Proteomes" id="UP000017184"/>
    </source>
</evidence>
<dbReference type="eggNOG" id="COG2911">
    <property type="taxonomic scope" value="Bacteria"/>
</dbReference>
<organism evidence="3 4">
    <name type="scientific">Candidatus Symbiobacter mobilis CR</name>
    <dbReference type="NCBI Taxonomy" id="946483"/>
    <lineage>
        <taxon>Bacteria</taxon>
        <taxon>Pseudomonadati</taxon>
        <taxon>Pseudomonadota</taxon>
        <taxon>Betaproteobacteria</taxon>
        <taxon>Burkholderiales</taxon>
        <taxon>Comamonadaceae</taxon>
    </lineage>
</organism>
<dbReference type="HOGENOM" id="CLU_308536_0_0_4"/>
<dbReference type="Proteomes" id="UP000017184">
    <property type="component" value="Chromosome"/>
</dbReference>
<dbReference type="EMBL" id="CP004885">
    <property type="protein sequence ID" value="AGX88184.1"/>
    <property type="molecule type" value="Genomic_DNA"/>
</dbReference>
<accession>U5NDD1</accession>
<dbReference type="RefSeq" id="WP_022775281.1">
    <property type="nucleotide sequence ID" value="NC_022576.1"/>
</dbReference>
<keyword evidence="1" id="KW-0732">Signal</keyword>
<dbReference type="AlphaFoldDB" id="U5NDD1"/>
<reference evidence="3 4" key="1">
    <citation type="journal article" date="2013" name="Genome Biol.">
        <title>Genomic analysis reveals key aspects of prokaryotic symbiosis in the phototrophic consortium "Chlorochromatium aggregatum".</title>
        <authorList>
            <person name="Liu Z."/>
            <person name="Muller J."/>
            <person name="Li T."/>
            <person name="Alvey R.M."/>
            <person name="Vogl K."/>
            <person name="Frigaard N.U."/>
            <person name="Rockwell N.C."/>
            <person name="Boyd E.S."/>
            <person name="Tomsho L.P."/>
            <person name="Schuster S.C."/>
            <person name="Henke P."/>
            <person name="Rohde M."/>
            <person name="Overmann J."/>
            <person name="Bryant D.A."/>
        </authorList>
    </citation>
    <scope>NUCLEOTIDE SEQUENCE [LARGE SCALE GENOMIC DNA]</scope>
    <source>
        <strain evidence="3">CR</strain>
    </source>
</reference>
<evidence type="ECO:0000313" key="3">
    <source>
        <dbReference type="EMBL" id="AGX88184.1"/>
    </source>
</evidence>
<proteinExistence type="predicted"/>
<gene>
    <name evidence="3" type="ORF">Cenrod_2113</name>
</gene>
<evidence type="ECO:0000259" key="2">
    <source>
        <dbReference type="Pfam" id="PF19078"/>
    </source>
</evidence>